<dbReference type="GO" id="GO:0020037">
    <property type="term" value="F:heme binding"/>
    <property type="evidence" value="ECO:0007669"/>
    <property type="project" value="InterPro"/>
</dbReference>
<name>A0A239DIZ9_9BACT</name>
<evidence type="ECO:0000256" key="2">
    <source>
        <dbReference type="ARBA" id="ARBA00022723"/>
    </source>
</evidence>
<evidence type="ECO:0000259" key="6">
    <source>
        <dbReference type="PROSITE" id="PS51007"/>
    </source>
</evidence>
<accession>A0A239DIZ9</accession>
<dbReference type="EMBL" id="FZOU01000001">
    <property type="protein sequence ID" value="SNS32209.1"/>
    <property type="molecule type" value="Genomic_DNA"/>
</dbReference>
<evidence type="ECO:0000313" key="7">
    <source>
        <dbReference type="EMBL" id="SNS32209.1"/>
    </source>
</evidence>
<dbReference type="InterPro" id="IPR036909">
    <property type="entry name" value="Cyt_c-like_dom_sf"/>
</dbReference>
<dbReference type="RefSeq" id="WP_089406781.1">
    <property type="nucleotide sequence ID" value="NZ_FZOU01000001.1"/>
</dbReference>
<feature type="compositionally biased region" description="Low complexity" evidence="5">
    <location>
        <begin position="216"/>
        <end position="241"/>
    </location>
</feature>
<evidence type="ECO:0000256" key="3">
    <source>
        <dbReference type="ARBA" id="ARBA00023004"/>
    </source>
</evidence>
<feature type="region of interest" description="Disordered" evidence="5">
    <location>
        <begin position="196"/>
        <end position="241"/>
    </location>
</feature>
<evidence type="ECO:0000313" key="8">
    <source>
        <dbReference type="Proteomes" id="UP000198356"/>
    </source>
</evidence>
<dbReference type="GO" id="GO:0046872">
    <property type="term" value="F:metal ion binding"/>
    <property type="evidence" value="ECO:0007669"/>
    <property type="project" value="UniProtKB-KW"/>
</dbReference>
<organism evidence="7 8">
    <name type="scientific">Granulicella rosea</name>
    <dbReference type="NCBI Taxonomy" id="474952"/>
    <lineage>
        <taxon>Bacteria</taxon>
        <taxon>Pseudomonadati</taxon>
        <taxon>Acidobacteriota</taxon>
        <taxon>Terriglobia</taxon>
        <taxon>Terriglobales</taxon>
        <taxon>Acidobacteriaceae</taxon>
        <taxon>Granulicella</taxon>
    </lineage>
</organism>
<dbReference type="SUPFAM" id="SSF46626">
    <property type="entry name" value="Cytochrome c"/>
    <property type="match status" value="1"/>
</dbReference>
<evidence type="ECO:0000256" key="4">
    <source>
        <dbReference type="PROSITE-ProRule" id="PRU00433"/>
    </source>
</evidence>
<protein>
    <submittedName>
        <fullName evidence="7">Quinol:cytochrome c oxidoreductase monoheme cytochrome subunit</fullName>
    </submittedName>
</protein>
<dbReference type="Gene3D" id="1.10.760.10">
    <property type="entry name" value="Cytochrome c-like domain"/>
    <property type="match status" value="1"/>
</dbReference>
<dbReference type="Proteomes" id="UP000198356">
    <property type="component" value="Unassembled WGS sequence"/>
</dbReference>
<gene>
    <name evidence="7" type="ORF">SAMN05421770_101491</name>
</gene>
<proteinExistence type="predicted"/>
<keyword evidence="2 4" id="KW-0479">Metal-binding</keyword>
<evidence type="ECO:0000256" key="5">
    <source>
        <dbReference type="SAM" id="MobiDB-lite"/>
    </source>
</evidence>
<dbReference type="AlphaFoldDB" id="A0A239DIZ9"/>
<keyword evidence="3 4" id="KW-0408">Iron</keyword>
<dbReference type="OrthoDB" id="9773456at2"/>
<evidence type="ECO:0000256" key="1">
    <source>
        <dbReference type="ARBA" id="ARBA00022617"/>
    </source>
</evidence>
<dbReference type="Pfam" id="PF13442">
    <property type="entry name" value="Cytochrome_CBB3"/>
    <property type="match status" value="1"/>
</dbReference>
<keyword evidence="8" id="KW-1185">Reference proteome</keyword>
<dbReference type="GO" id="GO:0009055">
    <property type="term" value="F:electron transfer activity"/>
    <property type="evidence" value="ECO:0007669"/>
    <property type="project" value="InterPro"/>
</dbReference>
<dbReference type="InterPro" id="IPR009056">
    <property type="entry name" value="Cyt_c-like_dom"/>
</dbReference>
<sequence length="241" mass="25639">MVTLFTAGCRQDMHDQPKFIPQRGTTFFADGRSARPQVENTVARGQLHEDSYFYTGMVNGQEGNMMPFAATAEVLARGQERYNIYCTPCHSRVGNGAGMIVQRGYAQAGNFHTARLQAAPLGHFFNVMTNGYGAMPDYSAQLTPADRWAVVAYIKALQLSQSATQADVPSGQHTESLADIAAREGLDEPKYLEWSVPPTANAGTPDGQPFVLPSNATGSKPATPAPAATPAASATGATAKP</sequence>
<keyword evidence="1 4" id="KW-0349">Heme</keyword>
<dbReference type="PROSITE" id="PS51007">
    <property type="entry name" value="CYTC"/>
    <property type="match status" value="1"/>
</dbReference>
<reference evidence="7 8" key="1">
    <citation type="submission" date="2017-06" db="EMBL/GenBank/DDBJ databases">
        <authorList>
            <person name="Kim H.J."/>
            <person name="Triplett B.A."/>
        </authorList>
    </citation>
    <scope>NUCLEOTIDE SEQUENCE [LARGE SCALE GENOMIC DNA]</scope>
    <source>
        <strain evidence="7 8">DSM 18704</strain>
    </source>
</reference>
<dbReference type="PANTHER" id="PTHR40394">
    <property type="entry name" value="LIPOPROTEIN-RELATED"/>
    <property type="match status" value="1"/>
</dbReference>
<dbReference type="PANTHER" id="PTHR40394:SF2">
    <property type="entry name" value="QUINOL:CYTOCHROME C OXIDOREDUCTASE MEMBRANE PROTEIN"/>
    <property type="match status" value="1"/>
</dbReference>
<feature type="domain" description="Cytochrome c" evidence="6">
    <location>
        <begin position="73"/>
        <end position="158"/>
    </location>
</feature>